<evidence type="ECO:0000256" key="8">
    <source>
        <dbReference type="ARBA" id="ARBA00023326"/>
    </source>
</evidence>
<keyword evidence="3" id="KW-0964">Secreted</keyword>
<evidence type="ECO:0000313" key="13">
    <source>
        <dbReference type="EMBL" id="KAF0725203.1"/>
    </source>
</evidence>
<accession>A0A6G0WD39</accession>
<dbReference type="GO" id="GO:0045493">
    <property type="term" value="P:xylan catabolic process"/>
    <property type="evidence" value="ECO:0007669"/>
    <property type="project" value="UniProtKB-KW"/>
</dbReference>
<dbReference type="GO" id="GO:0030600">
    <property type="term" value="F:feruloyl esterase activity"/>
    <property type="evidence" value="ECO:0007669"/>
    <property type="project" value="InterPro"/>
</dbReference>
<dbReference type="PANTHER" id="PTHR38050">
    <property type="match status" value="1"/>
</dbReference>
<dbReference type="Gene3D" id="3.40.50.1820">
    <property type="entry name" value="alpha/beta hydrolase"/>
    <property type="match status" value="1"/>
</dbReference>
<dbReference type="Proteomes" id="UP000481153">
    <property type="component" value="Unassembled WGS sequence"/>
</dbReference>
<evidence type="ECO:0000256" key="6">
    <source>
        <dbReference type="ARBA" id="ARBA00022801"/>
    </source>
</evidence>
<evidence type="ECO:0000256" key="3">
    <source>
        <dbReference type="ARBA" id="ARBA00022525"/>
    </source>
</evidence>
<dbReference type="GO" id="GO:0030248">
    <property type="term" value="F:cellulose binding"/>
    <property type="evidence" value="ECO:0007669"/>
    <property type="project" value="InterPro"/>
</dbReference>
<dbReference type="SUPFAM" id="SSF53474">
    <property type="entry name" value="alpha/beta-Hydrolases"/>
    <property type="match status" value="1"/>
</dbReference>
<feature type="region of interest" description="Disordered" evidence="10">
    <location>
        <begin position="79"/>
        <end position="105"/>
    </location>
</feature>
<evidence type="ECO:0000256" key="9">
    <source>
        <dbReference type="ARBA" id="ARBA00025250"/>
    </source>
</evidence>
<name>A0A6G0WD39_9STRA</name>
<evidence type="ECO:0000256" key="7">
    <source>
        <dbReference type="ARBA" id="ARBA00023277"/>
    </source>
</evidence>
<evidence type="ECO:0000256" key="2">
    <source>
        <dbReference type="ARBA" id="ARBA00010278"/>
    </source>
</evidence>
<evidence type="ECO:0000313" key="14">
    <source>
        <dbReference type="Proteomes" id="UP000481153"/>
    </source>
</evidence>
<evidence type="ECO:0000256" key="11">
    <source>
        <dbReference type="SAM" id="SignalP"/>
    </source>
</evidence>
<feature type="compositionally biased region" description="Low complexity" evidence="10">
    <location>
        <begin position="79"/>
        <end position="101"/>
    </location>
</feature>
<comment type="subcellular location">
    <subcellularLocation>
        <location evidence="1">Secreted</location>
    </subcellularLocation>
</comment>
<evidence type="ECO:0000256" key="4">
    <source>
        <dbReference type="ARBA" id="ARBA00022651"/>
    </source>
</evidence>
<sequence length="358" mass="37817">MTFFIRLGPAKAAMKFAFACVALVTVTELAQAQSAGPWARCGGQGFTGSTECPQGFTCSAQNSWYSLCLPSNSGLTPSFAPTADPSTPPSSSSSSPSPLSSGGNKSAGCGKAAGIASGTYSITVNGKVRQYILRVPQNYNQDTAYKFIFALHWLGGSMTQAQAIEGGFYGLQALAKETAIFVAPDGLNRAWANVLGEDVLLMDAIMEKIESNLCVDTTQRFSTGFSYGASMSYALACARPDKFRAVALYAGAQVSGCAGGGTKPVAFWSTHGLADNVLPYAMGRALRDHFLQVNGCEAKNAPEPVFGQPHTKTVYTCKAGYPVQFYAHTGGHVADPKDPGQFQSWAPAEVWAFFSQFS</sequence>
<evidence type="ECO:0000256" key="1">
    <source>
        <dbReference type="ARBA" id="ARBA00004613"/>
    </source>
</evidence>
<organism evidence="13 14">
    <name type="scientific">Aphanomyces euteiches</name>
    <dbReference type="NCBI Taxonomy" id="100861"/>
    <lineage>
        <taxon>Eukaryota</taxon>
        <taxon>Sar</taxon>
        <taxon>Stramenopiles</taxon>
        <taxon>Oomycota</taxon>
        <taxon>Saprolegniomycetes</taxon>
        <taxon>Saprolegniales</taxon>
        <taxon>Verrucalvaceae</taxon>
        <taxon>Aphanomyces</taxon>
    </lineage>
</organism>
<comment type="function">
    <text evidence="9">Involved in degradation of plant cell walls. Hydrolyzes the feruloyl-arabinose ester bond in arabinoxylans, and the feruloyl-galactose ester bond in pectin. Active against paranitrophenyl-acetate, methyl ferulate and wheat arabinoxylan.</text>
</comment>
<keyword evidence="14" id="KW-1185">Reference proteome</keyword>
<feature type="domain" description="CBM1" evidence="12">
    <location>
        <begin position="33"/>
        <end position="69"/>
    </location>
</feature>
<proteinExistence type="inferred from homology"/>
<dbReference type="VEuPathDB" id="FungiDB:AeMF1_019990"/>
<dbReference type="PANTHER" id="PTHR38050:SF1">
    <property type="entry name" value="FERULOYL ESTERASE C"/>
    <property type="match status" value="1"/>
</dbReference>
<feature type="chain" id="PRO_5026266976" description="CBM1 domain-containing protein" evidence="11">
    <location>
        <begin position="33"/>
        <end position="358"/>
    </location>
</feature>
<dbReference type="AlphaFoldDB" id="A0A6G0WD39"/>
<protein>
    <recommendedName>
        <fullName evidence="12">CBM1 domain-containing protein</fullName>
    </recommendedName>
</protein>
<gene>
    <name evidence="13" type="ORF">Ae201684_016288</name>
</gene>
<dbReference type="GO" id="GO:0005576">
    <property type="term" value="C:extracellular region"/>
    <property type="evidence" value="ECO:0007669"/>
    <property type="project" value="UniProtKB-SubCell"/>
</dbReference>
<evidence type="ECO:0000256" key="5">
    <source>
        <dbReference type="ARBA" id="ARBA00022729"/>
    </source>
</evidence>
<dbReference type="PROSITE" id="PS51164">
    <property type="entry name" value="CBM1_2"/>
    <property type="match status" value="1"/>
</dbReference>
<keyword evidence="7" id="KW-0119">Carbohydrate metabolism</keyword>
<comment type="similarity">
    <text evidence="2">Belongs to the faeC family.</text>
</comment>
<dbReference type="Pfam" id="PF00734">
    <property type="entry name" value="CBM_1"/>
    <property type="match status" value="1"/>
</dbReference>
<keyword evidence="8" id="KW-0624">Polysaccharide degradation</keyword>
<evidence type="ECO:0000256" key="10">
    <source>
        <dbReference type="SAM" id="MobiDB-lite"/>
    </source>
</evidence>
<comment type="caution">
    <text evidence="13">The sequence shown here is derived from an EMBL/GenBank/DDBJ whole genome shotgun (WGS) entry which is preliminary data.</text>
</comment>
<dbReference type="InterPro" id="IPR029058">
    <property type="entry name" value="AB_hydrolase_fold"/>
</dbReference>
<reference evidence="13 14" key="1">
    <citation type="submission" date="2019-07" db="EMBL/GenBank/DDBJ databases">
        <title>Genomics analysis of Aphanomyces spp. identifies a new class of oomycete effector associated with host adaptation.</title>
        <authorList>
            <person name="Gaulin E."/>
        </authorList>
    </citation>
    <scope>NUCLEOTIDE SEQUENCE [LARGE SCALE GENOMIC DNA]</scope>
    <source>
        <strain evidence="13 14">ATCC 201684</strain>
    </source>
</reference>
<evidence type="ECO:0000259" key="12">
    <source>
        <dbReference type="PROSITE" id="PS51164"/>
    </source>
</evidence>
<keyword evidence="4" id="KW-0858">Xylan degradation</keyword>
<feature type="signal peptide" evidence="11">
    <location>
        <begin position="1"/>
        <end position="32"/>
    </location>
</feature>
<keyword evidence="6" id="KW-0378">Hydrolase</keyword>
<dbReference type="SMART" id="SM00236">
    <property type="entry name" value="fCBD"/>
    <property type="match status" value="1"/>
</dbReference>
<dbReference type="SUPFAM" id="SSF57180">
    <property type="entry name" value="Cellulose-binding domain"/>
    <property type="match status" value="1"/>
</dbReference>
<dbReference type="InterPro" id="IPR043595">
    <property type="entry name" value="FaeB/C/D"/>
</dbReference>
<dbReference type="EMBL" id="VJMJ01000248">
    <property type="protein sequence ID" value="KAF0725203.1"/>
    <property type="molecule type" value="Genomic_DNA"/>
</dbReference>
<keyword evidence="5 11" id="KW-0732">Signal</keyword>
<dbReference type="InterPro" id="IPR000254">
    <property type="entry name" value="CBD"/>
</dbReference>
<dbReference type="InterPro" id="IPR035971">
    <property type="entry name" value="CBD_sf"/>
</dbReference>